<feature type="transmembrane region" description="Helical" evidence="6">
    <location>
        <begin position="67"/>
        <end position="89"/>
    </location>
</feature>
<dbReference type="PROSITE" id="PS51352">
    <property type="entry name" value="THIOREDOXIN_2"/>
    <property type="match status" value="1"/>
</dbReference>
<feature type="transmembrane region" description="Helical" evidence="6">
    <location>
        <begin position="186"/>
        <end position="205"/>
    </location>
</feature>
<gene>
    <name evidence="8" type="ORF">CFP75_02070</name>
</gene>
<feature type="domain" description="Thioredoxin" evidence="7">
    <location>
        <begin position="227"/>
        <end position="375"/>
    </location>
</feature>
<feature type="transmembrane region" description="Helical" evidence="6">
    <location>
        <begin position="37"/>
        <end position="61"/>
    </location>
</feature>
<evidence type="ECO:0000256" key="5">
    <source>
        <dbReference type="ARBA" id="ARBA00023136"/>
    </source>
</evidence>
<dbReference type="Gene3D" id="3.40.30.10">
    <property type="entry name" value="Glutaredoxin"/>
    <property type="match status" value="1"/>
</dbReference>
<dbReference type="Gene3D" id="2.60.120.260">
    <property type="entry name" value="Galactose-binding domain-like"/>
    <property type="match status" value="1"/>
</dbReference>
<evidence type="ECO:0000256" key="4">
    <source>
        <dbReference type="ARBA" id="ARBA00022989"/>
    </source>
</evidence>
<dbReference type="CDD" id="cd03012">
    <property type="entry name" value="TlpA_like_DipZ_like"/>
    <property type="match status" value="1"/>
</dbReference>
<accession>A0A229S7R5</accession>
<dbReference type="InterPro" id="IPR050553">
    <property type="entry name" value="Thioredoxin_ResA/DsbE_sf"/>
</dbReference>
<comment type="subcellular location">
    <subcellularLocation>
        <location evidence="1">Cell membrane</location>
        <topology evidence="1">Multi-pass membrane protein</topology>
    </subcellularLocation>
</comment>
<dbReference type="GO" id="GO:0016209">
    <property type="term" value="F:antioxidant activity"/>
    <property type="evidence" value="ECO:0007669"/>
    <property type="project" value="InterPro"/>
</dbReference>
<dbReference type="PANTHER" id="PTHR42852">
    <property type="entry name" value="THIOL:DISULFIDE INTERCHANGE PROTEIN DSBE"/>
    <property type="match status" value="1"/>
</dbReference>
<dbReference type="InterPro" id="IPR013766">
    <property type="entry name" value="Thioredoxin_domain"/>
</dbReference>
<evidence type="ECO:0000256" key="6">
    <source>
        <dbReference type="SAM" id="Phobius"/>
    </source>
</evidence>
<name>A0A229S7R5_AMYAL</name>
<keyword evidence="4 6" id="KW-1133">Transmembrane helix</keyword>
<dbReference type="GO" id="GO:0005886">
    <property type="term" value="C:plasma membrane"/>
    <property type="evidence" value="ECO:0007669"/>
    <property type="project" value="UniProtKB-SubCell"/>
</dbReference>
<dbReference type="GO" id="GO:0016491">
    <property type="term" value="F:oxidoreductase activity"/>
    <property type="evidence" value="ECO:0007669"/>
    <property type="project" value="InterPro"/>
</dbReference>
<dbReference type="InterPro" id="IPR000866">
    <property type="entry name" value="AhpC/TSA"/>
</dbReference>
<dbReference type="Pfam" id="PF17991">
    <property type="entry name" value="Thioredoxin_10"/>
    <property type="match status" value="1"/>
</dbReference>
<dbReference type="InterPro" id="IPR041017">
    <property type="entry name" value="Thioredoxin_10"/>
</dbReference>
<evidence type="ECO:0000256" key="2">
    <source>
        <dbReference type="ARBA" id="ARBA00022475"/>
    </source>
</evidence>
<dbReference type="PANTHER" id="PTHR42852:SF13">
    <property type="entry name" value="PROTEIN DIPZ"/>
    <property type="match status" value="1"/>
</dbReference>
<dbReference type="OrthoDB" id="9811352at2"/>
<evidence type="ECO:0000313" key="8">
    <source>
        <dbReference type="EMBL" id="OXM54948.1"/>
    </source>
</evidence>
<evidence type="ECO:0000259" key="7">
    <source>
        <dbReference type="PROSITE" id="PS51352"/>
    </source>
</evidence>
<dbReference type="Proteomes" id="UP000215563">
    <property type="component" value="Unassembled WGS sequence"/>
</dbReference>
<feature type="transmembrane region" description="Helical" evidence="6">
    <location>
        <begin position="6"/>
        <end position="25"/>
    </location>
</feature>
<evidence type="ECO:0000256" key="3">
    <source>
        <dbReference type="ARBA" id="ARBA00022692"/>
    </source>
</evidence>
<protein>
    <submittedName>
        <fullName evidence="8">Cytochrome c biogenesis protein DipZ</fullName>
    </submittedName>
</protein>
<feature type="transmembrane region" description="Helical" evidence="6">
    <location>
        <begin position="146"/>
        <end position="165"/>
    </location>
</feature>
<dbReference type="GO" id="GO:0017004">
    <property type="term" value="P:cytochrome complex assembly"/>
    <property type="evidence" value="ECO:0007669"/>
    <property type="project" value="InterPro"/>
</dbReference>
<sequence>MPTLLLAGLLAGIVTSVSPCVLPVLPVVLTAAARRPWGVVGGLVTSFSLATLFGTLVLGSLNLPGGLLRNAGIVALALLGVGLIFPRAGELLERPFARLRGHAASPRRNGFVTGLALGLVYVPCAGPVLATIAVLGATHQIGFDTLLLTAAFGVGTGIPLLALAASGGALARRTRFFRDHARRLRAATGAALILVAAVTAFDLAAPLQRVVPDYTAATQRAVGSQQLDQLTHAPDFAGISQWLNTPGGEPLSLKELRGKVVVVSFWTYSCINCQRALPHLKQWYDTYRGAGLEVVGVHTPEFAFEHDPGNVAEQAKALGVNYPIAIDNDYATWSAYDNHYWPAAYLVDATGQVRRSSFGEGGYADFEQQIRTALTESGARSLPSPTDLPDTTPGTALTPETYLGSEHAPLATSGDKISAGETRAYTFPGRLDPDTFALGGTWTSNGEHLTAGPDAGLRLDFRASSVHLVLGGTGTVTVDGTKTIAVSGAPTLYTLLDGHTGHGQLSLSVSPGVQAYAFTFS</sequence>
<keyword evidence="5 6" id="KW-0472">Membrane</keyword>
<feature type="transmembrane region" description="Helical" evidence="6">
    <location>
        <begin position="110"/>
        <end position="134"/>
    </location>
</feature>
<dbReference type="SUPFAM" id="SSF52833">
    <property type="entry name" value="Thioredoxin-like"/>
    <property type="match status" value="1"/>
</dbReference>
<dbReference type="InterPro" id="IPR036249">
    <property type="entry name" value="Thioredoxin-like_sf"/>
</dbReference>
<dbReference type="RefSeq" id="WP_020630120.1">
    <property type="nucleotide sequence ID" value="NZ_KB913032.1"/>
</dbReference>
<dbReference type="Pfam" id="PF00578">
    <property type="entry name" value="AhpC-TSA"/>
    <property type="match status" value="1"/>
</dbReference>
<keyword evidence="3 6" id="KW-0812">Transmembrane</keyword>
<keyword evidence="2" id="KW-1003">Cell membrane</keyword>
<evidence type="ECO:0000313" key="9">
    <source>
        <dbReference type="Proteomes" id="UP000215563"/>
    </source>
</evidence>
<organism evidence="8 9">
    <name type="scientific">Amycolatopsis alba DSM 44262</name>
    <dbReference type="NCBI Taxonomy" id="1125972"/>
    <lineage>
        <taxon>Bacteria</taxon>
        <taxon>Bacillati</taxon>
        <taxon>Actinomycetota</taxon>
        <taxon>Actinomycetes</taxon>
        <taxon>Pseudonocardiales</taxon>
        <taxon>Pseudonocardiaceae</taxon>
        <taxon>Amycolatopsis</taxon>
    </lineage>
</organism>
<dbReference type="EMBL" id="NMQU01000008">
    <property type="protein sequence ID" value="OXM54948.1"/>
    <property type="molecule type" value="Genomic_DNA"/>
</dbReference>
<evidence type="ECO:0000256" key="1">
    <source>
        <dbReference type="ARBA" id="ARBA00004651"/>
    </source>
</evidence>
<comment type="caution">
    <text evidence="8">The sequence shown here is derived from an EMBL/GenBank/DDBJ whole genome shotgun (WGS) entry which is preliminary data.</text>
</comment>
<reference evidence="8 9" key="1">
    <citation type="submission" date="2017-07" db="EMBL/GenBank/DDBJ databases">
        <title>Amycolatopsis alba DSM 44262 Genome sequencing and assembly.</title>
        <authorList>
            <person name="Kaur N."/>
            <person name="Mayilraj S."/>
        </authorList>
    </citation>
    <scope>NUCLEOTIDE SEQUENCE [LARGE SCALE GENOMIC DNA]</scope>
    <source>
        <strain evidence="8 9">DSM 44262</strain>
    </source>
</reference>
<dbReference type="Pfam" id="PF02683">
    <property type="entry name" value="DsbD_TM"/>
    <property type="match status" value="1"/>
</dbReference>
<keyword evidence="9" id="KW-1185">Reference proteome</keyword>
<dbReference type="InterPro" id="IPR003834">
    <property type="entry name" value="Cyt_c_assmbl_TM_dom"/>
</dbReference>
<dbReference type="AlphaFoldDB" id="A0A229S7R5"/>
<proteinExistence type="predicted"/>